<protein>
    <recommendedName>
        <fullName evidence="4">DUF4369 domain-containing protein</fullName>
    </recommendedName>
</protein>
<dbReference type="RefSeq" id="WP_200505002.1">
    <property type="nucleotide sequence ID" value="NZ_JAEHFX010000002.1"/>
</dbReference>
<dbReference type="Proteomes" id="UP000644147">
    <property type="component" value="Unassembled WGS sequence"/>
</dbReference>
<evidence type="ECO:0000313" key="2">
    <source>
        <dbReference type="EMBL" id="MBK0402268.1"/>
    </source>
</evidence>
<evidence type="ECO:0008006" key="4">
    <source>
        <dbReference type="Google" id="ProtNLM"/>
    </source>
</evidence>
<keyword evidence="1" id="KW-0732">Signal</keyword>
<gene>
    <name evidence="2" type="ORF">I5M27_04685</name>
</gene>
<reference evidence="2 3" key="1">
    <citation type="submission" date="2020-12" db="EMBL/GenBank/DDBJ databases">
        <title>Bacterial novel species Adhaeribacter sp. BT258 isolated from soil.</title>
        <authorList>
            <person name="Jung H.-Y."/>
        </authorList>
    </citation>
    <scope>NUCLEOTIDE SEQUENCE [LARGE SCALE GENOMIC DNA]</scope>
    <source>
        <strain evidence="2 3">BT258</strain>
    </source>
</reference>
<evidence type="ECO:0000313" key="3">
    <source>
        <dbReference type="Proteomes" id="UP000644147"/>
    </source>
</evidence>
<keyword evidence="3" id="KW-1185">Reference proteome</keyword>
<feature type="signal peptide" evidence="1">
    <location>
        <begin position="1"/>
        <end position="26"/>
    </location>
</feature>
<dbReference type="EMBL" id="JAEHFX010000002">
    <property type="protein sequence ID" value="MBK0402268.1"/>
    <property type="molecule type" value="Genomic_DNA"/>
</dbReference>
<evidence type="ECO:0000256" key="1">
    <source>
        <dbReference type="SAM" id="SignalP"/>
    </source>
</evidence>
<accession>A0ABS1BYM1</accession>
<organism evidence="2 3">
    <name type="scientific">Adhaeribacter terrigena</name>
    <dbReference type="NCBI Taxonomy" id="2793070"/>
    <lineage>
        <taxon>Bacteria</taxon>
        <taxon>Pseudomonadati</taxon>
        <taxon>Bacteroidota</taxon>
        <taxon>Cytophagia</taxon>
        <taxon>Cytophagales</taxon>
        <taxon>Hymenobacteraceae</taxon>
        <taxon>Adhaeribacter</taxon>
    </lineage>
</organism>
<feature type="chain" id="PRO_5046936756" description="DUF4369 domain-containing protein" evidence="1">
    <location>
        <begin position="27"/>
        <end position="221"/>
    </location>
</feature>
<name>A0ABS1BYM1_9BACT</name>
<comment type="caution">
    <text evidence="2">The sequence shown here is derived from an EMBL/GenBank/DDBJ whole genome shotgun (WGS) entry which is preliminary data.</text>
</comment>
<proteinExistence type="predicted"/>
<sequence length="221" mass="25404">MKHRYQTFALLLVTVFLSAFSMKAMAQRPIPFEMKWRNGVVILNNGDTIQGQTSISFPNDVVRVLKTDGTVETIMPAEVQMLEVVEPFGKTGDILKSRRVYKQFNWNRDNDYSAFKAPALFIVVESGKYGLLAREEKQAQERIGGNLIYMAGAHITEQAIIEKFYIRTPDQQVKLLRDQKDDFVELFPERKKLILNYARNNNLSFKKVDDLAKIVAYCNSL</sequence>